<name>A0A7W8M6G1_9FIRM</name>
<dbReference type="Proteomes" id="UP000543642">
    <property type="component" value="Unassembled WGS sequence"/>
</dbReference>
<protein>
    <submittedName>
        <fullName evidence="2">Putative nuclease with TOPRIM domain</fullName>
    </submittedName>
</protein>
<feature type="compositionally biased region" description="Basic and acidic residues" evidence="1">
    <location>
        <begin position="256"/>
        <end position="274"/>
    </location>
</feature>
<sequence>MMDSCIRQAKDYDDFLRLMQKNGYEIKQGKYTSFRAAGQQRFTRGKTLGTEYTEERIRERIAGSPKRGFTVRKESELIRQLIDLQNDSRVQESGGFAHWAKLNNLKQAAKTLNFLMDNNLTSHAELIAKIKELSAASEQAAGSVKELEKKLNHMAVILKQLNAYRQTRPVYEAYQKAKDKEGFSKQHQAELIIYEATVKNLNALKTDGKKLPPYKELRKQYEQITAEKDKLYQEYRKLNQKVRQHETVRANLEQLIRPEPEKDRGKEKESSIQI</sequence>
<evidence type="ECO:0000313" key="3">
    <source>
        <dbReference type="Proteomes" id="UP000543642"/>
    </source>
</evidence>
<gene>
    <name evidence="2" type="ORF">HNP82_002698</name>
</gene>
<keyword evidence="3" id="KW-1185">Reference proteome</keyword>
<accession>A0A7W8M6G1</accession>
<evidence type="ECO:0000313" key="2">
    <source>
        <dbReference type="EMBL" id="MBB5265552.1"/>
    </source>
</evidence>
<evidence type="ECO:0000256" key="1">
    <source>
        <dbReference type="SAM" id="MobiDB-lite"/>
    </source>
</evidence>
<proteinExistence type="predicted"/>
<feature type="region of interest" description="Disordered" evidence="1">
    <location>
        <begin position="252"/>
        <end position="274"/>
    </location>
</feature>
<organism evidence="2 3">
    <name type="scientific">Catenibacillus scindens</name>
    <dbReference type="NCBI Taxonomy" id="673271"/>
    <lineage>
        <taxon>Bacteria</taxon>
        <taxon>Bacillati</taxon>
        <taxon>Bacillota</taxon>
        <taxon>Clostridia</taxon>
        <taxon>Lachnospirales</taxon>
        <taxon>Lachnospiraceae</taxon>
        <taxon>Catenibacillus</taxon>
    </lineage>
</organism>
<comment type="caution">
    <text evidence="2">The sequence shown here is derived from an EMBL/GenBank/DDBJ whole genome shotgun (WGS) entry which is preliminary data.</text>
</comment>
<dbReference type="EMBL" id="JACHFW010000012">
    <property type="protein sequence ID" value="MBB5265552.1"/>
    <property type="molecule type" value="Genomic_DNA"/>
</dbReference>
<dbReference type="AlphaFoldDB" id="A0A7W8M6G1"/>
<reference evidence="2 3" key="1">
    <citation type="submission" date="2020-08" db="EMBL/GenBank/DDBJ databases">
        <title>Genomic Encyclopedia of Type Strains, Phase IV (KMG-IV): sequencing the most valuable type-strain genomes for metagenomic binning, comparative biology and taxonomic classification.</title>
        <authorList>
            <person name="Goeker M."/>
        </authorList>
    </citation>
    <scope>NUCLEOTIDE SEQUENCE [LARGE SCALE GENOMIC DNA]</scope>
    <source>
        <strain evidence="2 3">DSM 106146</strain>
    </source>
</reference>